<dbReference type="InterPro" id="IPR000172">
    <property type="entry name" value="GMC_OxRdtase_N"/>
</dbReference>
<dbReference type="PANTHER" id="PTHR11552:SF147">
    <property type="entry name" value="CHOLINE DEHYDROGENASE, MITOCHONDRIAL"/>
    <property type="match status" value="1"/>
</dbReference>
<dbReference type="Pfam" id="PF00732">
    <property type="entry name" value="GMC_oxred_N"/>
    <property type="match status" value="1"/>
</dbReference>
<dbReference type="Pfam" id="PF05199">
    <property type="entry name" value="GMC_oxred_C"/>
    <property type="match status" value="1"/>
</dbReference>
<evidence type="ECO:0000259" key="8">
    <source>
        <dbReference type="PROSITE" id="PS00624"/>
    </source>
</evidence>
<keyword evidence="4 5" id="KW-0274">FAD</keyword>
<dbReference type="SUPFAM" id="SSF51905">
    <property type="entry name" value="FAD/NAD(P)-binding domain"/>
    <property type="match status" value="1"/>
</dbReference>
<organism evidence="9 10">
    <name type="scientific">Bordetella flabilis</name>
    <dbReference type="NCBI Taxonomy" id="463014"/>
    <lineage>
        <taxon>Bacteria</taxon>
        <taxon>Pseudomonadati</taxon>
        <taxon>Pseudomonadota</taxon>
        <taxon>Betaproteobacteria</taxon>
        <taxon>Burkholderiales</taxon>
        <taxon>Alcaligenaceae</taxon>
        <taxon>Bordetella</taxon>
    </lineage>
</organism>
<evidence type="ECO:0000313" key="9">
    <source>
        <dbReference type="EMBL" id="ANN77756.1"/>
    </source>
</evidence>
<dbReference type="PROSITE" id="PS51257">
    <property type="entry name" value="PROKAR_LIPOPROTEIN"/>
    <property type="match status" value="1"/>
</dbReference>
<dbReference type="RefSeq" id="WP_066657909.1">
    <property type="nucleotide sequence ID" value="NZ_CBCSCL010000033.1"/>
</dbReference>
<dbReference type="AlphaFoldDB" id="A0A193GE86"/>
<keyword evidence="10" id="KW-1185">Reference proteome</keyword>
<gene>
    <name evidence="9" type="ORF">BAU07_12150</name>
</gene>
<feature type="binding site" evidence="5">
    <location>
        <position position="226"/>
    </location>
    <ligand>
        <name>FAD</name>
        <dbReference type="ChEBI" id="CHEBI:57692"/>
    </ligand>
</feature>
<feature type="binding site" evidence="5">
    <location>
        <position position="91"/>
    </location>
    <ligand>
        <name>FAD</name>
        <dbReference type="ChEBI" id="CHEBI:57692"/>
    </ligand>
</feature>
<comment type="similarity">
    <text evidence="2 6">Belongs to the GMC oxidoreductase family.</text>
</comment>
<dbReference type="PROSITE" id="PS00624">
    <property type="entry name" value="GMC_OXRED_2"/>
    <property type="match status" value="1"/>
</dbReference>
<proteinExistence type="inferred from homology"/>
<dbReference type="InterPro" id="IPR007867">
    <property type="entry name" value="GMC_OxRtase_C"/>
</dbReference>
<dbReference type="InterPro" id="IPR012132">
    <property type="entry name" value="GMC_OxRdtase"/>
</dbReference>
<feature type="domain" description="Glucose-methanol-choline oxidoreductase N-terminal" evidence="7">
    <location>
        <begin position="89"/>
        <end position="112"/>
    </location>
</feature>
<name>A0A193GE86_9BORD</name>
<comment type="cofactor">
    <cofactor evidence="1 5">
        <name>FAD</name>
        <dbReference type="ChEBI" id="CHEBI:57692"/>
    </cofactor>
</comment>
<dbReference type="GO" id="GO:0050660">
    <property type="term" value="F:flavin adenine dinucleotide binding"/>
    <property type="evidence" value="ECO:0007669"/>
    <property type="project" value="InterPro"/>
</dbReference>
<feature type="domain" description="Glucose-methanol-choline oxidoreductase N-terminal" evidence="8">
    <location>
        <begin position="261"/>
        <end position="275"/>
    </location>
</feature>
<dbReference type="PIRSF" id="PIRSF000137">
    <property type="entry name" value="Alcohol_oxidase"/>
    <property type="match status" value="1"/>
</dbReference>
<reference evidence="9 10" key="1">
    <citation type="submission" date="2016-06" db="EMBL/GenBank/DDBJ databases">
        <title>Complete genome sequences of Bordetella bronchialis and Bordetella flabilis.</title>
        <authorList>
            <person name="LiPuma J.J."/>
            <person name="Spilker T."/>
        </authorList>
    </citation>
    <scope>NUCLEOTIDE SEQUENCE [LARGE SCALE GENOMIC DNA]</scope>
    <source>
        <strain evidence="9 10">AU10664</strain>
    </source>
</reference>
<dbReference type="OrthoDB" id="9785276at2"/>
<dbReference type="STRING" id="463014.BAU07_12150"/>
<evidence type="ECO:0000256" key="1">
    <source>
        <dbReference type="ARBA" id="ARBA00001974"/>
    </source>
</evidence>
<evidence type="ECO:0000256" key="3">
    <source>
        <dbReference type="ARBA" id="ARBA00022630"/>
    </source>
</evidence>
<accession>A0A193GE86</accession>
<dbReference type="GO" id="GO:0016614">
    <property type="term" value="F:oxidoreductase activity, acting on CH-OH group of donors"/>
    <property type="evidence" value="ECO:0007669"/>
    <property type="project" value="InterPro"/>
</dbReference>
<dbReference type="PANTHER" id="PTHR11552">
    <property type="entry name" value="GLUCOSE-METHANOL-CHOLINE GMC OXIDOREDUCTASE"/>
    <property type="match status" value="1"/>
</dbReference>
<evidence type="ECO:0000256" key="2">
    <source>
        <dbReference type="ARBA" id="ARBA00010790"/>
    </source>
</evidence>
<evidence type="ECO:0000256" key="5">
    <source>
        <dbReference type="PIRSR" id="PIRSR000137-2"/>
    </source>
</evidence>
<keyword evidence="3 6" id="KW-0285">Flavoprotein</keyword>
<dbReference type="PROSITE" id="PS00623">
    <property type="entry name" value="GMC_OXRED_1"/>
    <property type="match status" value="1"/>
</dbReference>
<dbReference type="Gene3D" id="3.50.50.60">
    <property type="entry name" value="FAD/NAD(P)-binding domain"/>
    <property type="match status" value="1"/>
</dbReference>
<sequence length="548" mass="59698">MSGIGKGPQAVYDYIIVGAGSAGCVLANRLSRDPSVKVLLLESGKPNRNFWLHLPVGYFRTIYDTRFSRLFDTEGCEGTAGRNIVWPRGRVLGGSSSINGLLYIRGQHRDYDHWEALGATDWNYRSVLPYFKRSEGYERGASAYHGGSGELGVSDLKNDHPYCQAWVEAGQQFGLPYNPDFNGASDYGVGPYQLTIRNGWRSSAAVAFLRPVMERPNLTIVTQADVHRILFEGDAATGVEWVHGGTARRTRADREVILSAGAIQSPQLLQLSGIGPAALLRRHGIEVVVDAPEVGENLKDHYQARTIVRLKKKMSLNNDVRNPYRLAAMGLEWLVKRSGPLTVGAGQVGGFAATQYAREGRADMQFNVMPLSVDKPGTPLHDYPGFTASACQCRPASRGRIQIRSADPLDPPRIETNYLSEPIDRDTLAAGVEMLREIYRQPAFAGLVEAEVLPGPESRTRAHIVEFAKRAGGTVFHPVGTCRMGTDEGAVVDPSLNVRGVRRLRVIDASVMPDMVSANTNAAAIMIGEKGASHVLEEAALPALEHAA</sequence>
<protein>
    <submittedName>
        <fullName evidence="9">Choline dehydrogenase</fullName>
    </submittedName>
</protein>
<evidence type="ECO:0000256" key="4">
    <source>
        <dbReference type="ARBA" id="ARBA00022827"/>
    </source>
</evidence>
<evidence type="ECO:0000313" key="10">
    <source>
        <dbReference type="Proteomes" id="UP000091926"/>
    </source>
</evidence>
<dbReference type="InterPro" id="IPR036188">
    <property type="entry name" value="FAD/NAD-bd_sf"/>
</dbReference>
<dbReference type="Proteomes" id="UP000091926">
    <property type="component" value="Chromosome"/>
</dbReference>
<dbReference type="SUPFAM" id="SSF54373">
    <property type="entry name" value="FAD-linked reductases, C-terminal domain"/>
    <property type="match status" value="1"/>
</dbReference>
<dbReference type="Gene3D" id="3.30.560.10">
    <property type="entry name" value="Glucose Oxidase, domain 3"/>
    <property type="match status" value="1"/>
</dbReference>
<evidence type="ECO:0000256" key="6">
    <source>
        <dbReference type="RuleBase" id="RU003968"/>
    </source>
</evidence>
<dbReference type="EMBL" id="CP016172">
    <property type="protein sequence ID" value="ANN77756.1"/>
    <property type="molecule type" value="Genomic_DNA"/>
</dbReference>
<evidence type="ECO:0000259" key="7">
    <source>
        <dbReference type="PROSITE" id="PS00623"/>
    </source>
</evidence>
<dbReference type="KEGG" id="bfz:BAU07_12150"/>